<dbReference type="SUPFAM" id="SSF69572">
    <property type="entry name" value="Activating enzymes of the ubiquitin-like proteins"/>
    <property type="match status" value="1"/>
</dbReference>
<dbReference type="Proteomes" id="UP000185161">
    <property type="component" value="Chromosome"/>
</dbReference>
<dbReference type="GO" id="GO:0046872">
    <property type="term" value="F:metal ion binding"/>
    <property type="evidence" value="ECO:0007669"/>
    <property type="project" value="UniProtKB-KW"/>
</dbReference>
<reference evidence="9 11" key="3">
    <citation type="submission" date="2018-07" db="EMBL/GenBank/DDBJ databases">
        <title>Genomic and Epidemiologic Investigation of an Indolent Hospital Outbreak.</title>
        <authorList>
            <person name="Johnson R.C."/>
            <person name="Deming C."/>
            <person name="Conlan S."/>
            <person name="Zellmer C.J."/>
            <person name="Michelin A.V."/>
            <person name="Lee-Lin S."/>
            <person name="Thomas P.J."/>
            <person name="Park M."/>
            <person name="Weingarten R.A."/>
            <person name="Less J."/>
            <person name="Dekker J.P."/>
            <person name="Frank K.M."/>
            <person name="Musser K.A."/>
            <person name="Mcquiston J.R."/>
            <person name="Henderson D.K."/>
            <person name="Lau A.F."/>
            <person name="Palmore T.N."/>
            <person name="Segre J.A."/>
        </authorList>
    </citation>
    <scope>NUCLEOTIDE SEQUENCE [LARGE SCALE GENOMIC DNA]</scope>
    <source>
        <strain evidence="9 11">SK-NIH.Env10_0317</strain>
    </source>
</reference>
<accession>A0A1L6J5C3</accession>
<evidence type="ECO:0000256" key="2">
    <source>
        <dbReference type="ARBA" id="ARBA00022723"/>
    </source>
</evidence>
<evidence type="ECO:0000259" key="7">
    <source>
        <dbReference type="Pfam" id="PF14464"/>
    </source>
</evidence>
<dbReference type="InterPro" id="IPR045886">
    <property type="entry name" value="ThiF/MoeB/HesA"/>
</dbReference>
<dbReference type="Pfam" id="PF00899">
    <property type="entry name" value="ThiF"/>
    <property type="match status" value="1"/>
</dbReference>
<sequence length="467" mass="51124">MTALDLTLHEGHLDQLRALVLRDSGIEGAAYMLCGISRIRCEPWERRGRHRLTSHEVAAIPQKDQISASDRHVTWSTESFVHLLRKAKDGGLIPAIIHSHPRGPAAFSEQDDRNERCLVQLAQNRNGPDAALLSILLTGDGQIVARLWLDCREPVEVEVRSVGRRLTFYGASQGAEVDFLARQALAFGAALNKTLRQMRVGIVGCGGTGSATAMLLARLGVGQIALFDDDIVEATNLNRLHGAKRADADGMQSKVEVVAREIAGLGLGVRAAPFRGWIGDPAARDALKACDLVFGCTDDHDGRLLLNRLAYFYLIPVIDMGLAISPAPNGGRVRELAGRATVLIPGAPCLLCRGIIDPVTARDEQLRRSQPQEYERRKREAYIRGGGNPAPAVVTFTTATACLAIDEMLQGLAGFRDSEGWEWQRVRRFDLMQDRRPGAAHHPDCPICTDQSYWGRGDIDPFLDRVG</sequence>
<dbReference type="EMBL" id="QQWO01000015">
    <property type="protein sequence ID" value="RSV00666.1"/>
    <property type="molecule type" value="Genomic_DNA"/>
</dbReference>
<gene>
    <name evidence="8" type="ORF">BRX40_00760</name>
    <name evidence="9" type="ORF">CA257_16425</name>
</gene>
<dbReference type="GO" id="GO:0008641">
    <property type="term" value="F:ubiquitin-like modifier activating enzyme activity"/>
    <property type="evidence" value="ECO:0007669"/>
    <property type="project" value="InterPro"/>
</dbReference>
<keyword evidence="2" id="KW-0479">Metal-binding</keyword>
<dbReference type="AlphaFoldDB" id="A0A1L6J5C3"/>
<dbReference type="PANTHER" id="PTHR43267">
    <property type="entry name" value="TRNA THREONYLCARBAMOYLADENOSINE DEHYDRATASE"/>
    <property type="match status" value="1"/>
</dbReference>
<dbReference type="InterPro" id="IPR000594">
    <property type="entry name" value="ThiF_NAD_FAD-bd"/>
</dbReference>
<dbReference type="GO" id="GO:0061504">
    <property type="term" value="P:cyclic threonylcarbamoyladenosine biosynthetic process"/>
    <property type="evidence" value="ECO:0007669"/>
    <property type="project" value="TreeGrafter"/>
</dbReference>
<reference evidence="10" key="2">
    <citation type="submission" date="2016-12" db="EMBL/GenBank/DDBJ databases">
        <title>Whole genome sequencing of Sphingomonas sp. ABOJV.</title>
        <authorList>
            <person name="Conlan S."/>
            <person name="Thomas P.J."/>
            <person name="Mullikin J."/>
            <person name="Palmore T.N."/>
            <person name="Frank K.M."/>
            <person name="Segre J.A."/>
        </authorList>
    </citation>
    <scope>NUCLEOTIDE SEQUENCE [LARGE SCALE GENOMIC DNA]</scope>
    <source>
        <strain evidence="10">ABOJV</strain>
    </source>
</reference>
<proteinExistence type="predicted"/>
<dbReference type="Pfam" id="PF14464">
    <property type="entry name" value="Prok-JAB"/>
    <property type="match status" value="1"/>
</dbReference>
<dbReference type="Proteomes" id="UP000286681">
    <property type="component" value="Unassembled WGS sequence"/>
</dbReference>
<dbReference type="InterPro" id="IPR028090">
    <property type="entry name" value="JAB_dom_prok"/>
</dbReference>
<evidence type="ECO:0000313" key="11">
    <source>
        <dbReference type="Proteomes" id="UP000286681"/>
    </source>
</evidence>
<name>A0A1L6J5C3_9SPHN</name>
<keyword evidence="5" id="KW-0482">Metalloprotease</keyword>
<keyword evidence="4" id="KW-0862">Zinc</keyword>
<dbReference type="EMBL" id="CP018820">
    <property type="protein sequence ID" value="APR51153.1"/>
    <property type="molecule type" value="Genomic_DNA"/>
</dbReference>
<evidence type="ECO:0000259" key="6">
    <source>
        <dbReference type="Pfam" id="PF00899"/>
    </source>
</evidence>
<evidence type="ECO:0000256" key="5">
    <source>
        <dbReference type="ARBA" id="ARBA00023049"/>
    </source>
</evidence>
<dbReference type="RefSeq" id="WP_075150335.1">
    <property type="nucleotide sequence ID" value="NZ_CP018820.1"/>
</dbReference>
<evidence type="ECO:0000313" key="8">
    <source>
        <dbReference type="EMBL" id="APR51153.1"/>
    </source>
</evidence>
<evidence type="ECO:0000256" key="4">
    <source>
        <dbReference type="ARBA" id="ARBA00022833"/>
    </source>
</evidence>
<evidence type="ECO:0000313" key="10">
    <source>
        <dbReference type="Proteomes" id="UP000185161"/>
    </source>
</evidence>
<dbReference type="CDD" id="cd01483">
    <property type="entry name" value="E1_enzyme_family"/>
    <property type="match status" value="1"/>
</dbReference>
<feature type="domain" description="THIF-type NAD/FAD binding fold" evidence="6">
    <location>
        <begin position="181"/>
        <end position="446"/>
    </location>
</feature>
<dbReference type="PANTHER" id="PTHR43267:SF1">
    <property type="entry name" value="TRNA THREONYLCARBAMOYLADENOSINE DEHYDRATASE"/>
    <property type="match status" value="1"/>
</dbReference>
<protein>
    <submittedName>
        <fullName evidence="8">Thiamine biosynthesis protein ThiF</fullName>
    </submittedName>
</protein>
<keyword evidence="10" id="KW-1185">Reference proteome</keyword>
<evidence type="ECO:0000256" key="1">
    <source>
        <dbReference type="ARBA" id="ARBA00022670"/>
    </source>
</evidence>
<dbReference type="GeneID" id="44131082"/>
<keyword evidence="1" id="KW-0645">Protease</keyword>
<dbReference type="GO" id="GO:0061503">
    <property type="term" value="F:tRNA threonylcarbamoyladenosine dehydratase"/>
    <property type="evidence" value="ECO:0007669"/>
    <property type="project" value="TreeGrafter"/>
</dbReference>
<keyword evidence="3" id="KW-0378">Hydrolase</keyword>
<dbReference type="GO" id="GO:0008237">
    <property type="term" value="F:metallopeptidase activity"/>
    <property type="evidence" value="ECO:0007669"/>
    <property type="project" value="UniProtKB-KW"/>
</dbReference>
<dbReference type="InterPro" id="IPR035985">
    <property type="entry name" value="Ubiquitin-activating_enz"/>
</dbReference>
<dbReference type="Gene3D" id="3.40.50.720">
    <property type="entry name" value="NAD(P)-binding Rossmann-like Domain"/>
    <property type="match status" value="1"/>
</dbReference>
<reference evidence="8" key="1">
    <citation type="submission" date="2016-12" db="EMBL/GenBank/DDBJ databases">
        <title>Whole genome sequencing of Sphingomonas koreensis.</title>
        <authorList>
            <person name="Conlan S."/>
            <person name="Thomas P.J."/>
            <person name="Mullikin J."/>
            <person name="Palmore T.N."/>
            <person name="Frank K.M."/>
            <person name="Segre J.A."/>
        </authorList>
    </citation>
    <scope>NUCLEOTIDE SEQUENCE</scope>
    <source>
        <strain evidence="8">ABOJV</strain>
    </source>
</reference>
<evidence type="ECO:0000313" key="9">
    <source>
        <dbReference type="EMBL" id="RSV00666.1"/>
    </source>
</evidence>
<dbReference type="KEGG" id="skr:BRX40_00760"/>
<dbReference type="GO" id="GO:0006508">
    <property type="term" value="P:proteolysis"/>
    <property type="evidence" value="ECO:0007669"/>
    <property type="project" value="UniProtKB-KW"/>
</dbReference>
<evidence type="ECO:0000256" key="3">
    <source>
        <dbReference type="ARBA" id="ARBA00022801"/>
    </source>
</evidence>
<feature type="domain" description="JAB" evidence="7">
    <location>
        <begin position="10"/>
        <end position="119"/>
    </location>
</feature>
<dbReference type="STRING" id="93064.BRX40_00760"/>
<organism evidence="8 10">
    <name type="scientific">Sphingomonas koreensis</name>
    <dbReference type="NCBI Taxonomy" id="93064"/>
    <lineage>
        <taxon>Bacteria</taxon>
        <taxon>Pseudomonadati</taxon>
        <taxon>Pseudomonadota</taxon>
        <taxon>Alphaproteobacteria</taxon>
        <taxon>Sphingomonadales</taxon>
        <taxon>Sphingomonadaceae</taxon>
        <taxon>Sphingomonas</taxon>
    </lineage>
</organism>
<dbReference type="OrthoDB" id="2746358at2"/>